<accession>A5I824</accession>
<dbReference type="KEGG" id="cbo:CBOP04"/>
<evidence type="ECO:0000313" key="1">
    <source>
        <dbReference type="EMBL" id="CAL81537.1"/>
    </source>
</evidence>
<geneLocation type="plasmid" evidence="1 2">
    <name>pBOT3502</name>
</geneLocation>
<dbReference type="EMBL" id="AM412318">
    <property type="protein sequence ID" value="CAL81537.1"/>
    <property type="molecule type" value="Genomic_DNA"/>
</dbReference>
<protein>
    <submittedName>
        <fullName evidence="1">Uncharacterized protein</fullName>
    </submittedName>
</protein>
<dbReference type="GeneID" id="5188021"/>
<name>A5I824_CLOBH</name>
<gene>
    <name evidence="1" type="ordered locus">CBOP04</name>
</gene>
<dbReference type="HOGENOM" id="CLU_2823417_0_0_9"/>
<reference evidence="1 2" key="1">
    <citation type="journal article" date="2007" name="Genome Res.">
        <title>Genome sequence of a proteolytic (Group I) Clostridium botulinum strain Hall A and comparative analysis of the clostridial genomes.</title>
        <authorList>
            <person name="Sebaihia M."/>
            <person name="Peck M.W."/>
            <person name="Minton N.P."/>
            <person name="Thomson N.R."/>
            <person name="Holden M.T.G."/>
            <person name="Mitchell W.J."/>
            <person name="Carter A.T."/>
            <person name="Bentley S.D."/>
            <person name="Mason D.R."/>
            <person name="Crossman L."/>
            <person name="Paul C.J."/>
            <person name="Ivens A."/>
            <person name="Wells-Bennik M.H.J."/>
            <person name="Davis I.J."/>
            <person name="Cerdeno-Tarraga A.M."/>
            <person name="Churcher C."/>
            <person name="Quail M.A."/>
            <person name="Chillingworth T."/>
            <person name="Feltwell T."/>
            <person name="Fraser A."/>
            <person name="Goodhead I."/>
            <person name="Hance Z."/>
            <person name="Jagels K."/>
            <person name="Larke N."/>
            <person name="Maddison M."/>
            <person name="Moule S."/>
            <person name="Mungall K."/>
            <person name="Norbertczak H."/>
            <person name="Rabbinowitsch E."/>
            <person name="Sanders M."/>
            <person name="Simmonds M."/>
            <person name="White B."/>
            <person name="Whithead S."/>
            <person name="Parkhill J."/>
        </authorList>
    </citation>
    <scope>NUCLEOTIDE SEQUENCE [LARGE SCALE GENOMIC DNA]</scope>
    <source>
        <strain evidence="2">Hall / ATCC 3502 / NCTC 13319 / Type A [Sanger]</strain>
        <plasmid evidence="2">Plasmid pBOT3502</plasmid>
    </source>
</reference>
<dbReference type="Proteomes" id="UP000001986">
    <property type="component" value="Plasmid pBOT3502"/>
</dbReference>
<keyword evidence="2" id="KW-1185">Reference proteome</keyword>
<keyword evidence="1" id="KW-0614">Plasmid</keyword>
<dbReference type="AlphaFoldDB" id="A5I824"/>
<dbReference type="PATRIC" id="fig|413999.7.peg.3626"/>
<proteinExistence type="predicted"/>
<organism evidence="1 2">
    <name type="scientific">Clostridium botulinum (strain Hall / ATCC 3502 / NCTC 13319 / Type A)</name>
    <dbReference type="NCBI Taxonomy" id="441771"/>
    <lineage>
        <taxon>Bacteria</taxon>
        <taxon>Bacillati</taxon>
        <taxon>Bacillota</taxon>
        <taxon>Clostridia</taxon>
        <taxon>Eubacteriales</taxon>
        <taxon>Clostridiaceae</taxon>
        <taxon>Clostridium</taxon>
    </lineage>
</organism>
<sequence length="66" mass="7822">MYRLNKGFVKLSIDNHVEFVNRELGKDKKYGINKSTIISIFTTKGYKYNAELRCYIKDIKKLKECN</sequence>
<evidence type="ECO:0000313" key="2">
    <source>
        <dbReference type="Proteomes" id="UP000001986"/>
    </source>
</evidence>